<feature type="domain" description="UvrC family homology region profile" evidence="1">
    <location>
        <begin position="15"/>
        <end position="242"/>
    </location>
</feature>
<gene>
    <name evidence="2" type="ORF">S01H1_46074</name>
</gene>
<dbReference type="GO" id="GO:0009380">
    <property type="term" value="C:excinuclease repair complex"/>
    <property type="evidence" value="ECO:0007669"/>
    <property type="project" value="TreeGrafter"/>
</dbReference>
<sequence length="264" mass="29658">QEKQYIQRDSVDTDVIAIKRVTDIVCVELLFIRGGRVIGNKSYFPKIPLQHDLAEALNGFMSQYYLNTIRANAMPKKIITNIKVPDEGWLAAVLSEQFDKKITMTSQVRGVNKQWLNIAETNVNNTLKMHLADKQQYYDRFVQLQQAMQLPSLPTKIECFDVSHSLGEATVASCVVCTQEGLQNADYRRFNIRGVKGGDDYAALEQALTRRYTRLKKAEGQMPDLLLIDGGKGQLHVAEKVLEEIQVSGMMLLSIAKGPGRKPG</sequence>
<dbReference type="GO" id="GO:0009381">
    <property type="term" value="F:excinuclease ABC activity"/>
    <property type="evidence" value="ECO:0007669"/>
    <property type="project" value="InterPro"/>
</dbReference>
<proteinExistence type="predicted"/>
<protein>
    <recommendedName>
        <fullName evidence="1">UvrC family homology region profile domain-containing protein</fullName>
    </recommendedName>
</protein>
<feature type="non-terminal residue" evidence="2">
    <location>
        <position position="264"/>
    </location>
</feature>
<organism evidence="2">
    <name type="scientific">marine sediment metagenome</name>
    <dbReference type="NCBI Taxonomy" id="412755"/>
    <lineage>
        <taxon>unclassified sequences</taxon>
        <taxon>metagenomes</taxon>
        <taxon>ecological metagenomes</taxon>
    </lineage>
</organism>
<dbReference type="Pfam" id="PF08459">
    <property type="entry name" value="UvrC_RNaseH_dom"/>
    <property type="match status" value="1"/>
</dbReference>
<comment type="caution">
    <text evidence="2">The sequence shown here is derived from an EMBL/GenBank/DDBJ whole genome shotgun (WGS) entry which is preliminary data.</text>
</comment>
<dbReference type="InterPro" id="IPR038476">
    <property type="entry name" value="UvrC_RNase_H_dom_sf"/>
</dbReference>
<dbReference type="EMBL" id="BARS01029481">
    <property type="protein sequence ID" value="GAG05020.1"/>
    <property type="molecule type" value="Genomic_DNA"/>
</dbReference>
<accession>X0UHH5</accession>
<dbReference type="PANTHER" id="PTHR30562">
    <property type="entry name" value="UVRC/OXIDOREDUCTASE"/>
    <property type="match status" value="1"/>
</dbReference>
<dbReference type="PROSITE" id="PS50165">
    <property type="entry name" value="UVRC"/>
    <property type="match status" value="1"/>
</dbReference>
<evidence type="ECO:0000313" key="2">
    <source>
        <dbReference type="EMBL" id="GAG05020.1"/>
    </source>
</evidence>
<reference evidence="2" key="1">
    <citation type="journal article" date="2014" name="Front. Microbiol.">
        <title>High frequency of phylogenetically diverse reductive dehalogenase-homologous genes in deep subseafloor sedimentary metagenomes.</title>
        <authorList>
            <person name="Kawai M."/>
            <person name="Futagami T."/>
            <person name="Toyoda A."/>
            <person name="Takaki Y."/>
            <person name="Nishi S."/>
            <person name="Hori S."/>
            <person name="Arai W."/>
            <person name="Tsubouchi T."/>
            <person name="Morono Y."/>
            <person name="Uchiyama I."/>
            <person name="Ito T."/>
            <person name="Fujiyama A."/>
            <person name="Inagaki F."/>
            <person name="Takami H."/>
        </authorList>
    </citation>
    <scope>NUCLEOTIDE SEQUENCE</scope>
    <source>
        <strain evidence="2">Expedition CK06-06</strain>
    </source>
</reference>
<dbReference type="Pfam" id="PF22920">
    <property type="entry name" value="UvrC_RNaseH"/>
    <property type="match status" value="1"/>
</dbReference>
<evidence type="ECO:0000259" key="1">
    <source>
        <dbReference type="PROSITE" id="PS50165"/>
    </source>
</evidence>
<dbReference type="PANTHER" id="PTHR30562:SF1">
    <property type="entry name" value="UVRABC SYSTEM PROTEIN C"/>
    <property type="match status" value="1"/>
</dbReference>
<dbReference type="GO" id="GO:0006974">
    <property type="term" value="P:DNA damage response"/>
    <property type="evidence" value="ECO:0007669"/>
    <property type="project" value="TreeGrafter"/>
</dbReference>
<dbReference type="InterPro" id="IPR001162">
    <property type="entry name" value="UvrC_RNase_H_dom"/>
</dbReference>
<dbReference type="AlphaFoldDB" id="X0UHH5"/>
<name>X0UHH5_9ZZZZ</name>
<dbReference type="InterPro" id="IPR050066">
    <property type="entry name" value="UvrABC_protein_C"/>
</dbReference>
<dbReference type="Gene3D" id="3.30.420.340">
    <property type="entry name" value="UvrC, RNAse H endonuclease domain"/>
    <property type="match status" value="1"/>
</dbReference>
<feature type="non-terminal residue" evidence="2">
    <location>
        <position position="1"/>
    </location>
</feature>